<evidence type="ECO:0000313" key="3">
    <source>
        <dbReference type="EMBL" id="ESQ89343.1"/>
    </source>
</evidence>
<dbReference type="Gene3D" id="2.40.160.10">
    <property type="entry name" value="Porin"/>
    <property type="match status" value="1"/>
</dbReference>
<feature type="chain" id="PRO_5004728455" description="Porin" evidence="2">
    <location>
        <begin position="31"/>
        <end position="465"/>
    </location>
</feature>
<evidence type="ECO:0000256" key="1">
    <source>
        <dbReference type="SAM" id="Coils"/>
    </source>
</evidence>
<dbReference type="OrthoDB" id="7217987at2"/>
<dbReference type="EMBL" id="AWGB01000030">
    <property type="protein sequence ID" value="ESQ89343.1"/>
    <property type="molecule type" value="Genomic_DNA"/>
</dbReference>
<comment type="caution">
    <text evidence="3">The sequence shown here is derived from an EMBL/GenBank/DDBJ whole genome shotgun (WGS) entry which is preliminary data.</text>
</comment>
<dbReference type="eggNOG" id="COG3746">
    <property type="taxonomic scope" value="Bacteria"/>
</dbReference>
<dbReference type="STRING" id="1121022.GCA_000376105_02189"/>
<evidence type="ECO:0000313" key="4">
    <source>
        <dbReference type="Proteomes" id="UP000017837"/>
    </source>
</evidence>
<gene>
    <name evidence="3" type="ORF">ABENE_14240</name>
</gene>
<dbReference type="InterPro" id="IPR010870">
    <property type="entry name" value="Porin_O/P"/>
</dbReference>
<accession>V4RD62</accession>
<organism evidence="3 4">
    <name type="scientific">Asticcacaulis benevestitus DSM 16100 = ATCC BAA-896</name>
    <dbReference type="NCBI Taxonomy" id="1121022"/>
    <lineage>
        <taxon>Bacteria</taxon>
        <taxon>Pseudomonadati</taxon>
        <taxon>Pseudomonadota</taxon>
        <taxon>Alphaproteobacteria</taxon>
        <taxon>Caulobacterales</taxon>
        <taxon>Caulobacteraceae</taxon>
        <taxon>Asticcacaulis</taxon>
    </lineage>
</organism>
<keyword evidence="4" id="KW-1185">Reference proteome</keyword>
<dbReference type="Pfam" id="PF07396">
    <property type="entry name" value="Porin_O_P"/>
    <property type="match status" value="1"/>
</dbReference>
<proteinExistence type="predicted"/>
<sequence length="465" mass="50395">MRFTKTTLSLGAVAASLATTLAFTPALASAQDAQSTEAAPLTYEERIARLEQELDTLKRQRELDQELATSAAAKTPVAVLDKKGLKFTSADGKYEFGINAQVNIDAHSWGDDGGSLQDEVVARLIRPTFTGKAGNASFRFTPELGGSSSASASIVDAYIEYKFVDSLQFRAGKFKSPLGLERLQADADVIWTERGHSTNLVPNRDVGYQAFGTFFDGALEYQVGLFNGSADGVNLNNDLDNHKDVAYRVFGGPFANSSVVWLQGLSIGYAGSDGQHIGNTTNTQLGSYRTPGQQVFFKYGTGVYSNGKETRSNPQASFYLNNFGILADYVTVKQDVKLGTKAAQLENKALDVSTSWVITGENVGFKGGVKPANDFNWKKGTWGAVELTARYGYTEIDKDAFTLGFASLTSSAQKATSTGFGVGWYWSENLKLIADWDQTEFEGGAVAGADRRKENFASGRIQFRY</sequence>
<reference evidence="3 4" key="1">
    <citation type="journal article" date="2014" name="Nature">
        <title>Sequential evolution of bacterial morphology by co-option of a developmental regulator.</title>
        <authorList>
            <person name="Jiang C."/>
            <person name="Brown P.J."/>
            <person name="Ducret A."/>
            <person name="Brun Y.V."/>
        </authorList>
    </citation>
    <scope>NUCLEOTIDE SEQUENCE [LARGE SCALE GENOMIC DNA]</scope>
    <source>
        <strain evidence="3 4">DSM 16100</strain>
    </source>
</reference>
<evidence type="ECO:0000256" key="2">
    <source>
        <dbReference type="SAM" id="SignalP"/>
    </source>
</evidence>
<keyword evidence="2" id="KW-0732">Signal</keyword>
<feature type="coiled-coil region" evidence="1">
    <location>
        <begin position="40"/>
        <end position="67"/>
    </location>
</feature>
<dbReference type="Proteomes" id="UP000017837">
    <property type="component" value="Unassembled WGS sequence"/>
</dbReference>
<dbReference type="InterPro" id="IPR023614">
    <property type="entry name" value="Porin_dom_sf"/>
</dbReference>
<protein>
    <recommendedName>
        <fullName evidence="5">Porin</fullName>
    </recommendedName>
</protein>
<feature type="signal peptide" evidence="2">
    <location>
        <begin position="1"/>
        <end position="30"/>
    </location>
</feature>
<dbReference type="SUPFAM" id="SSF56935">
    <property type="entry name" value="Porins"/>
    <property type="match status" value="1"/>
</dbReference>
<dbReference type="PATRIC" id="fig|1121022.4.peg.2896"/>
<name>V4RD62_9CAUL</name>
<dbReference type="AlphaFoldDB" id="V4RD62"/>
<keyword evidence="1" id="KW-0175">Coiled coil</keyword>
<dbReference type="RefSeq" id="WP_018081855.1">
    <property type="nucleotide sequence ID" value="NZ_AQWM01000008.1"/>
</dbReference>
<evidence type="ECO:0008006" key="5">
    <source>
        <dbReference type="Google" id="ProtNLM"/>
    </source>
</evidence>